<reference evidence="2 3" key="1">
    <citation type="submission" date="2023-11" db="EMBL/GenBank/DDBJ databases">
        <authorList>
            <person name="Okamura Y."/>
        </authorList>
    </citation>
    <scope>NUCLEOTIDE SEQUENCE [LARGE SCALE GENOMIC DNA]</scope>
</reference>
<proteinExistence type="predicted"/>
<organism evidence="2 3">
    <name type="scientific">Leptosia nina</name>
    <dbReference type="NCBI Taxonomy" id="320188"/>
    <lineage>
        <taxon>Eukaryota</taxon>
        <taxon>Metazoa</taxon>
        <taxon>Ecdysozoa</taxon>
        <taxon>Arthropoda</taxon>
        <taxon>Hexapoda</taxon>
        <taxon>Insecta</taxon>
        <taxon>Pterygota</taxon>
        <taxon>Neoptera</taxon>
        <taxon>Endopterygota</taxon>
        <taxon>Lepidoptera</taxon>
        <taxon>Glossata</taxon>
        <taxon>Ditrysia</taxon>
        <taxon>Papilionoidea</taxon>
        <taxon>Pieridae</taxon>
        <taxon>Pierinae</taxon>
        <taxon>Leptosia</taxon>
    </lineage>
</organism>
<gene>
    <name evidence="2" type="ORF">LNINA_LOCUS3168</name>
</gene>
<dbReference type="AlphaFoldDB" id="A0AAV1J544"/>
<sequence>MSNETSPKADAQHGDEITESEPKTGSTDIKAGSTEPKTGSTEPKSGSTEPKTGSTDIKAGNTETKEPKDKRTVSFNRDVHVKRFGEFLLVVETVSNSD</sequence>
<feature type="region of interest" description="Disordered" evidence="1">
    <location>
        <begin position="1"/>
        <end position="75"/>
    </location>
</feature>
<evidence type="ECO:0000313" key="2">
    <source>
        <dbReference type="EMBL" id="CAK1543348.1"/>
    </source>
</evidence>
<name>A0AAV1J544_9NEOP</name>
<dbReference type="EMBL" id="CAVLEF010000004">
    <property type="protein sequence ID" value="CAK1543348.1"/>
    <property type="molecule type" value="Genomic_DNA"/>
</dbReference>
<comment type="caution">
    <text evidence="2">The sequence shown here is derived from an EMBL/GenBank/DDBJ whole genome shotgun (WGS) entry which is preliminary data.</text>
</comment>
<protein>
    <submittedName>
        <fullName evidence="2">Uncharacterized protein</fullName>
    </submittedName>
</protein>
<feature type="compositionally biased region" description="Basic and acidic residues" evidence="1">
    <location>
        <begin position="63"/>
        <end position="75"/>
    </location>
</feature>
<keyword evidence="3" id="KW-1185">Reference proteome</keyword>
<dbReference type="Proteomes" id="UP001497472">
    <property type="component" value="Unassembled WGS sequence"/>
</dbReference>
<accession>A0AAV1J544</accession>
<feature type="compositionally biased region" description="Polar residues" evidence="1">
    <location>
        <begin position="35"/>
        <end position="55"/>
    </location>
</feature>
<feature type="compositionally biased region" description="Basic and acidic residues" evidence="1">
    <location>
        <begin position="10"/>
        <end position="22"/>
    </location>
</feature>
<evidence type="ECO:0000256" key="1">
    <source>
        <dbReference type="SAM" id="MobiDB-lite"/>
    </source>
</evidence>
<evidence type="ECO:0000313" key="3">
    <source>
        <dbReference type="Proteomes" id="UP001497472"/>
    </source>
</evidence>